<name>A0A6M9Z825_9CAUD</name>
<dbReference type="Proteomes" id="UP000509161">
    <property type="component" value="Segment"/>
</dbReference>
<dbReference type="EMBL" id="MT442039">
    <property type="protein sequence ID" value="QKN88515.1"/>
    <property type="molecule type" value="Genomic_DNA"/>
</dbReference>
<reference evidence="1 2" key="1">
    <citation type="submission" date="2020-05" db="EMBL/GenBank/DDBJ databases">
        <title>Biological and Genomic Analysis of Vibrio Phage vB_ValS_X1 Sheds Novel Insights into Evolution and Interaction of Vibrio-phage.</title>
        <authorList>
            <person name="Zhong W."/>
            <person name="Yang Y."/>
            <person name="Cai L."/>
            <person name="Xu J."/>
            <person name="Zhang R."/>
        </authorList>
    </citation>
    <scope>NUCLEOTIDE SEQUENCE [LARGE SCALE GENOMIC DNA]</scope>
</reference>
<accession>A0A6M9Z825</accession>
<protein>
    <submittedName>
        <fullName evidence="1">Uncharacterized protein</fullName>
    </submittedName>
</protein>
<organism evidence="1 2">
    <name type="scientific">Vibrio phage vB_ValS_X1</name>
    <dbReference type="NCBI Taxonomy" id="2736341"/>
    <lineage>
        <taxon>Viruses</taxon>
        <taxon>Duplodnaviria</taxon>
        <taxon>Heunggongvirae</taxon>
        <taxon>Uroviricota</taxon>
        <taxon>Caudoviricetes</taxon>
        <taxon>Demerecviridae</taxon>
        <taxon>Pogseptimavirus</taxon>
        <taxon>Pogseptimavirus VspSw1</taxon>
    </lineage>
</organism>
<gene>
    <name evidence="1" type="ORF">vBValSX1_122</name>
</gene>
<proteinExistence type="predicted"/>
<sequence length="86" mass="10405">MMKPRKQYKKRMSKLHKQTKSLGLENYITLLIGVQQANYDRRLSRKKGAKMELGELEKSTLFYTQRIYYRLPDGRLLKSYGYRIVW</sequence>
<evidence type="ECO:0000313" key="2">
    <source>
        <dbReference type="Proteomes" id="UP000509161"/>
    </source>
</evidence>
<evidence type="ECO:0000313" key="1">
    <source>
        <dbReference type="EMBL" id="QKN88515.1"/>
    </source>
</evidence>